<dbReference type="Gene3D" id="3.40.50.300">
    <property type="entry name" value="P-loop containing nucleotide triphosphate hydrolases"/>
    <property type="match status" value="1"/>
</dbReference>
<feature type="domain" description="Zona occludens toxin N-terminal" evidence="1">
    <location>
        <begin position="1"/>
        <end position="190"/>
    </location>
</feature>
<keyword evidence="4" id="KW-1185">Reference proteome</keyword>
<evidence type="ECO:0000313" key="4">
    <source>
        <dbReference type="Proteomes" id="UP000486297"/>
    </source>
</evidence>
<comment type="caution">
    <text evidence="2">The sequence shown here is derived from an EMBL/GenBank/DDBJ whole genome shotgun (WGS) entry which is preliminary data.</text>
</comment>
<protein>
    <recommendedName>
        <fullName evidence="1">Zona occludens toxin N-terminal domain-containing protein</fullName>
    </recommendedName>
</protein>
<dbReference type="SUPFAM" id="SSF52540">
    <property type="entry name" value="P-loop containing nucleoside triphosphate hydrolases"/>
    <property type="match status" value="1"/>
</dbReference>
<name>A0A7X2GY74_9NEIS</name>
<evidence type="ECO:0000313" key="3">
    <source>
        <dbReference type="EMBL" id="MRN38482.1"/>
    </source>
</evidence>
<sequence>MIYLFTGNMGTGKTSRVVSMILNNEDGLFKMKLEDGTEVDRPLYFCHIDGLDKRKFNAHELTEEEIMSAPLRDIIPQGAVLIVDEAHYTYPVRASGRPVPPYIQELTELRHHGHTVILMTQHPSQLDVFVRNLVSKHTHLERKAVGMKQYSWYKCVTSLDNPAAVTGVESASWKPPKEAFKYYKSSSQHQKFKKKVPVAVWALVGIFAFMAWKGFNVYQIYQKGTGQQETPIVSTETVNPPEQTQVPENTNPVPQHAPEFAASAVPERPHLSEKDYEPRIQGMPHTAPLYDSLNKVVQSMPYPVACVKNANKCTCYTDQGTPIHGFGKDQCLDFVQNGIYNPYKAPKQVDSPETISKALDGLEDRQQARVYALTGKSPQNLMYDGYVEAGAQFGSQNGAKVGG</sequence>
<dbReference type="EMBL" id="WJXO01000001">
    <property type="protein sequence ID" value="MRN38482.1"/>
    <property type="molecule type" value="Genomic_DNA"/>
</dbReference>
<dbReference type="InterPro" id="IPR008900">
    <property type="entry name" value="Zot_N"/>
</dbReference>
<gene>
    <name evidence="2" type="ORF">GJU80_05955</name>
    <name evidence="3" type="ORF">GJU80_08355</name>
</gene>
<dbReference type="Proteomes" id="UP000486297">
    <property type="component" value="Unassembled WGS sequence"/>
</dbReference>
<reference evidence="2" key="1">
    <citation type="journal article" name="Emerg. Infect. Dis.">
        <title>Two cases of a newly characterized neisseria species.</title>
        <authorList>
            <person name="Mustapha M."/>
            <person name="Lemos A.P.S."/>
            <person name="Harrison L.H."/>
            <person name="Vantyne D."/>
            <person name="Sacchi C.T."/>
        </authorList>
    </citation>
    <scope>NUCLEOTIDE SEQUENCE</scope>
    <source>
        <strain evidence="2">N.95.16</strain>
    </source>
</reference>
<dbReference type="AlphaFoldDB" id="A0A7X2GY74"/>
<dbReference type="RefSeq" id="WP_097784628.1">
    <property type="nucleotide sequence ID" value="NZ_WJXO01000001.1"/>
</dbReference>
<evidence type="ECO:0000313" key="2">
    <source>
        <dbReference type="EMBL" id="MRN38039.1"/>
    </source>
</evidence>
<accession>A0A7X2GY74</accession>
<proteinExistence type="predicted"/>
<dbReference type="EMBL" id="WJXO01000001">
    <property type="protein sequence ID" value="MRN38039.1"/>
    <property type="molecule type" value="Genomic_DNA"/>
</dbReference>
<evidence type="ECO:0000259" key="1">
    <source>
        <dbReference type="Pfam" id="PF05707"/>
    </source>
</evidence>
<organism evidence="2 4">
    <name type="scientific">Neisseria brasiliensis</name>
    <dbReference type="NCBI Taxonomy" id="2666100"/>
    <lineage>
        <taxon>Bacteria</taxon>
        <taxon>Pseudomonadati</taxon>
        <taxon>Pseudomonadota</taxon>
        <taxon>Betaproteobacteria</taxon>
        <taxon>Neisseriales</taxon>
        <taxon>Neisseriaceae</taxon>
        <taxon>Neisseria</taxon>
    </lineage>
</organism>
<dbReference type="Pfam" id="PF05707">
    <property type="entry name" value="Zot"/>
    <property type="match status" value="1"/>
</dbReference>
<dbReference type="InterPro" id="IPR027417">
    <property type="entry name" value="P-loop_NTPase"/>
</dbReference>